<keyword evidence="3" id="KW-1185">Reference proteome</keyword>
<feature type="region of interest" description="Disordered" evidence="1">
    <location>
        <begin position="22"/>
        <end position="82"/>
    </location>
</feature>
<evidence type="ECO:0000313" key="2">
    <source>
        <dbReference type="EMBL" id="CEG46975.1"/>
    </source>
</evidence>
<feature type="compositionally biased region" description="Polar residues" evidence="1">
    <location>
        <begin position="22"/>
        <end position="33"/>
    </location>
</feature>
<proteinExistence type="predicted"/>
<evidence type="ECO:0000256" key="1">
    <source>
        <dbReference type="SAM" id="MobiDB-lite"/>
    </source>
</evidence>
<dbReference type="EMBL" id="CCYD01002371">
    <property type="protein sequence ID" value="CEG46975.1"/>
    <property type="molecule type" value="Genomic_DNA"/>
</dbReference>
<dbReference type="GeneID" id="36398698"/>
<name>A0A0P1B021_PLAHL</name>
<accession>A0A0P1B021</accession>
<protein>
    <submittedName>
        <fullName evidence="2">Uncharacterized protein</fullName>
    </submittedName>
</protein>
<dbReference type="RefSeq" id="XP_024583344.1">
    <property type="nucleotide sequence ID" value="XM_024717892.1"/>
</dbReference>
<dbReference type="Proteomes" id="UP000054928">
    <property type="component" value="Unassembled WGS sequence"/>
</dbReference>
<dbReference type="AlphaFoldDB" id="A0A0P1B021"/>
<reference evidence="3" key="1">
    <citation type="submission" date="2014-09" db="EMBL/GenBank/DDBJ databases">
        <authorList>
            <person name="Sharma Rahul"/>
            <person name="Thines Marco"/>
        </authorList>
    </citation>
    <scope>NUCLEOTIDE SEQUENCE [LARGE SCALE GENOMIC DNA]</scope>
</reference>
<evidence type="ECO:0000313" key="3">
    <source>
        <dbReference type="Proteomes" id="UP000054928"/>
    </source>
</evidence>
<sequence length="101" mass="10552">MVGRNSIKIRLLTTEEPYVNLPSSKKGSGNGSAVQFAPTDDRVNFPSSKKGDSTNGNIVLFPAPKKNKGSGSGSVPFMQKNPGRMSAVPALMADDGLTSVV</sequence>
<organism evidence="2 3">
    <name type="scientific">Plasmopara halstedii</name>
    <name type="common">Downy mildew of sunflower</name>
    <dbReference type="NCBI Taxonomy" id="4781"/>
    <lineage>
        <taxon>Eukaryota</taxon>
        <taxon>Sar</taxon>
        <taxon>Stramenopiles</taxon>
        <taxon>Oomycota</taxon>
        <taxon>Peronosporomycetes</taxon>
        <taxon>Peronosporales</taxon>
        <taxon>Peronosporaceae</taxon>
        <taxon>Plasmopara</taxon>
    </lineage>
</organism>